<dbReference type="Gene3D" id="1.10.3730.20">
    <property type="match status" value="1"/>
</dbReference>
<dbReference type="InterPro" id="IPR000390">
    <property type="entry name" value="Small_drug/metabolite_transptr"/>
</dbReference>
<dbReference type="GO" id="GO:0016740">
    <property type="term" value="F:transferase activity"/>
    <property type="evidence" value="ECO:0007669"/>
    <property type="project" value="UniProtKB-KW"/>
</dbReference>
<dbReference type="GO" id="GO:0022857">
    <property type="term" value="F:transmembrane transporter activity"/>
    <property type="evidence" value="ECO:0007669"/>
    <property type="project" value="InterPro"/>
</dbReference>
<accession>A0A158HJ61</accession>
<comment type="subcellular location">
    <subcellularLocation>
        <location evidence="1">Cell membrane</location>
        <topology evidence="1">Multi-pass membrane protein</topology>
    </subcellularLocation>
</comment>
<evidence type="ECO:0000256" key="7">
    <source>
        <dbReference type="ARBA" id="ARBA00022985"/>
    </source>
</evidence>
<organism evidence="13 14">
    <name type="scientific">Caballeronia humi</name>
    <dbReference type="NCBI Taxonomy" id="326474"/>
    <lineage>
        <taxon>Bacteria</taxon>
        <taxon>Pseudomonadati</taxon>
        <taxon>Pseudomonadota</taxon>
        <taxon>Betaproteobacteria</taxon>
        <taxon>Burkholderiales</taxon>
        <taxon>Burkholderiaceae</taxon>
        <taxon>Caballeronia</taxon>
    </lineage>
</organism>
<keyword evidence="14" id="KW-1185">Reference proteome</keyword>
<keyword evidence="4" id="KW-0997">Cell inner membrane</keyword>
<keyword evidence="2" id="KW-1003">Cell membrane</keyword>
<feature type="transmembrane region" description="Helical" evidence="11">
    <location>
        <begin position="104"/>
        <end position="121"/>
    </location>
</feature>
<dbReference type="EMBL" id="FCNW02000017">
    <property type="protein sequence ID" value="SAL44428.1"/>
    <property type="molecule type" value="Genomic_DNA"/>
</dbReference>
<evidence type="ECO:0000256" key="2">
    <source>
        <dbReference type="ARBA" id="ARBA00022475"/>
    </source>
</evidence>
<evidence type="ECO:0000313" key="14">
    <source>
        <dbReference type="Proteomes" id="UP000054977"/>
    </source>
</evidence>
<dbReference type="GO" id="GO:0009103">
    <property type="term" value="P:lipopolysaccharide biosynthetic process"/>
    <property type="evidence" value="ECO:0007669"/>
    <property type="project" value="UniProtKB-KW"/>
</dbReference>
<keyword evidence="7" id="KW-0448">Lipopolysaccharide biosynthesis</keyword>
<dbReference type="OrthoDB" id="5460103at2"/>
<feature type="domain" description="EamA" evidence="12">
    <location>
        <begin position="51"/>
        <end position="120"/>
    </location>
</feature>
<keyword evidence="6 11" id="KW-0812">Transmembrane</keyword>
<gene>
    <name evidence="13" type="ORF">AWB65_03426</name>
</gene>
<evidence type="ECO:0000256" key="6">
    <source>
        <dbReference type="ARBA" id="ARBA00022692"/>
    </source>
</evidence>
<keyword evidence="9" id="KW-0443">Lipid metabolism</keyword>
<reference evidence="13" key="1">
    <citation type="submission" date="2016-01" db="EMBL/GenBank/DDBJ databases">
        <authorList>
            <person name="Peeters C."/>
        </authorList>
    </citation>
    <scope>NUCLEOTIDE SEQUENCE [LARGE SCALE GENOMIC DNA]</scope>
    <source>
        <strain evidence="13">LMG 22934</strain>
    </source>
</reference>
<keyword evidence="10 11" id="KW-0472">Membrane</keyword>
<evidence type="ECO:0000256" key="8">
    <source>
        <dbReference type="ARBA" id="ARBA00022989"/>
    </source>
</evidence>
<feature type="transmembrane region" description="Helical" evidence="11">
    <location>
        <begin position="78"/>
        <end position="98"/>
    </location>
</feature>
<keyword evidence="13" id="KW-0808">Transferase</keyword>
<dbReference type="GO" id="GO:0009245">
    <property type="term" value="P:lipid A biosynthetic process"/>
    <property type="evidence" value="ECO:0007669"/>
    <property type="project" value="UniProtKB-KW"/>
</dbReference>
<dbReference type="PANTHER" id="PTHR30561">
    <property type="entry name" value="SMR FAMILY PROTON-DEPENDENT DRUG EFFLUX TRANSPORTER SUGE"/>
    <property type="match status" value="1"/>
</dbReference>
<dbReference type="AlphaFoldDB" id="A0A158HJ61"/>
<dbReference type="SUPFAM" id="SSF103481">
    <property type="entry name" value="Multidrug resistance efflux transporter EmrE"/>
    <property type="match status" value="1"/>
</dbReference>
<evidence type="ECO:0000256" key="10">
    <source>
        <dbReference type="ARBA" id="ARBA00023136"/>
    </source>
</evidence>
<name>A0A158HJ61_9BURK</name>
<evidence type="ECO:0000256" key="1">
    <source>
        <dbReference type="ARBA" id="ARBA00004651"/>
    </source>
</evidence>
<evidence type="ECO:0000256" key="9">
    <source>
        <dbReference type="ARBA" id="ARBA00023098"/>
    </source>
</evidence>
<dbReference type="InterPro" id="IPR037185">
    <property type="entry name" value="EmrE-like"/>
</dbReference>
<feature type="transmembrane region" description="Helical" evidence="11">
    <location>
        <begin position="51"/>
        <end position="71"/>
    </location>
</feature>
<evidence type="ECO:0000256" key="4">
    <source>
        <dbReference type="ARBA" id="ARBA00022519"/>
    </source>
</evidence>
<dbReference type="GO" id="GO:0005886">
    <property type="term" value="C:plasma membrane"/>
    <property type="evidence" value="ECO:0007669"/>
    <property type="project" value="UniProtKB-SubCell"/>
</dbReference>
<protein>
    <submittedName>
        <fullName evidence="13">4-amino-4-deoxy-L-arabinose transferase</fullName>
    </submittedName>
</protein>
<evidence type="ECO:0000259" key="12">
    <source>
        <dbReference type="Pfam" id="PF00892"/>
    </source>
</evidence>
<dbReference type="Proteomes" id="UP000054977">
    <property type="component" value="Unassembled WGS sequence"/>
</dbReference>
<dbReference type="InterPro" id="IPR000620">
    <property type="entry name" value="EamA_dom"/>
</dbReference>
<evidence type="ECO:0000256" key="3">
    <source>
        <dbReference type="ARBA" id="ARBA00022516"/>
    </source>
</evidence>
<dbReference type="PANTHER" id="PTHR30561:SF9">
    <property type="entry name" value="4-AMINO-4-DEOXY-L-ARABINOSE-PHOSPHOUNDECAPRENOL FLIPPASE SUBUNIT ARNF-RELATED"/>
    <property type="match status" value="1"/>
</dbReference>
<keyword evidence="3" id="KW-0444">Lipid biosynthesis</keyword>
<sequence length="123" mass="13198">MNPISFLCIVIGVLLNACAQLLLKAGVNAVGHFEFSRENIVPVGLKIATQWPIIGGLTCYVFSVAVWILGLSRVDVSIAYPMLSLGYVVNAFAAWYLFGEVMSMQRLIGIGIILIGVAVLARG</sequence>
<dbReference type="Pfam" id="PF00892">
    <property type="entry name" value="EamA"/>
    <property type="match status" value="1"/>
</dbReference>
<keyword evidence="8 11" id="KW-1133">Transmembrane helix</keyword>
<evidence type="ECO:0000256" key="11">
    <source>
        <dbReference type="SAM" id="Phobius"/>
    </source>
</evidence>
<keyword evidence="5" id="KW-0441">Lipid A biosynthesis</keyword>
<dbReference type="RefSeq" id="WP_087657502.1">
    <property type="nucleotide sequence ID" value="NZ_FCNW02000017.1"/>
</dbReference>
<proteinExistence type="predicted"/>
<evidence type="ECO:0000313" key="13">
    <source>
        <dbReference type="EMBL" id="SAL44428.1"/>
    </source>
</evidence>
<dbReference type="STRING" id="326474.AWB65_03426"/>
<evidence type="ECO:0000256" key="5">
    <source>
        <dbReference type="ARBA" id="ARBA00022556"/>
    </source>
</evidence>
<comment type="caution">
    <text evidence="13">The sequence shown here is derived from an EMBL/GenBank/DDBJ whole genome shotgun (WGS) entry which is preliminary data.</text>
</comment>